<keyword evidence="6" id="KW-1185">Reference proteome</keyword>
<dbReference type="SMART" id="SM00177">
    <property type="entry name" value="ARF"/>
    <property type="match status" value="1"/>
</dbReference>
<dbReference type="PRINTS" id="PR00449">
    <property type="entry name" value="RASTRNSFRMNG"/>
</dbReference>
<dbReference type="SMART" id="SM00178">
    <property type="entry name" value="SAR"/>
    <property type="match status" value="1"/>
</dbReference>
<dbReference type="PROSITE" id="PS51417">
    <property type="entry name" value="ARF"/>
    <property type="match status" value="1"/>
</dbReference>
<organism evidence="5 6">
    <name type="scientific">Pichia kluyveri</name>
    <name type="common">Yeast</name>
    <dbReference type="NCBI Taxonomy" id="36015"/>
    <lineage>
        <taxon>Eukaryota</taxon>
        <taxon>Fungi</taxon>
        <taxon>Dikarya</taxon>
        <taxon>Ascomycota</taxon>
        <taxon>Saccharomycotina</taxon>
        <taxon>Pichiomycetes</taxon>
        <taxon>Pichiales</taxon>
        <taxon>Pichiaceae</taxon>
        <taxon>Pichia</taxon>
    </lineage>
</organism>
<dbReference type="PANTHER" id="PTHR45909:SF1">
    <property type="entry name" value="ADP-RIBOSYLATION FACTOR-RELATED PROTEIN 1"/>
    <property type="match status" value="1"/>
</dbReference>
<dbReference type="Proteomes" id="UP001378960">
    <property type="component" value="Unassembled WGS sequence"/>
</dbReference>
<keyword evidence="4" id="KW-0479">Metal-binding</keyword>
<feature type="binding site" evidence="3">
    <location>
        <begin position="24"/>
        <end position="31"/>
    </location>
    <ligand>
        <name>GTP</name>
        <dbReference type="ChEBI" id="CHEBI:37565"/>
    </ligand>
</feature>
<dbReference type="Pfam" id="PF00025">
    <property type="entry name" value="Arf"/>
    <property type="match status" value="1"/>
</dbReference>
<protein>
    <submittedName>
        <fullName evidence="5">Arf family GTPase</fullName>
    </submittedName>
</protein>
<dbReference type="InterPro" id="IPR005225">
    <property type="entry name" value="Small_GTP-bd"/>
</dbReference>
<evidence type="ECO:0000256" key="4">
    <source>
        <dbReference type="PIRSR" id="PIRSR606689-2"/>
    </source>
</evidence>
<dbReference type="PANTHER" id="PTHR45909">
    <property type="entry name" value="ADP-RIBOSYLATION FACTOR-RELATED PROTEIN 1"/>
    <property type="match status" value="1"/>
</dbReference>
<evidence type="ECO:0000256" key="3">
    <source>
        <dbReference type="PIRSR" id="PIRSR606689-1"/>
    </source>
</evidence>
<gene>
    <name evidence="5" type="ORF">DAPK24_053280</name>
</gene>
<sequence>MFHLAQSLYDQWTRQEEYSVLILGLDNAGKTTLLEELKSKYLNNYSKLPSSRIIPTVGQNVSTIQIGKIKLKFWDIGGQDALRDMWDEYYLQCHAILFLIDSCDKDRLNECSETLKNVISDDKTEGLPILMLANKQDLQIESKMDVAEIKEVFNKIAVNLNASDSTVRPISAITGEGVDEAIDWIKDRVILNKSNRPPILRK</sequence>
<dbReference type="InterPro" id="IPR024156">
    <property type="entry name" value="Small_GTPase_ARF"/>
</dbReference>
<dbReference type="GO" id="GO:0005525">
    <property type="term" value="F:GTP binding"/>
    <property type="evidence" value="ECO:0007669"/>
    <property type="project" value="UniProtKB-KW"/>
</dbReference>
<evidence type="ECO:0000256" key="2">
    <source>
        <dbReference type="ARBA" id="ARBA00023134"/>
    </source>
</evidence>
<evidence type="ECO:0000313" key="5">
    <source>
        <dbReference type="EMBL" id="GMM48730.1"/>
    </source>
</evidence>
<dbReference type="FunFam" id="3.40.50.300:FF:001317">
    <property type="entry name" value="Putative ADP-ribosylation factor"/>
    <property type="match status" value="1"/>
</dbReference>
<dbReference type="InterPro" id="IPR027417">
    <property type="entry name" value="P-loop_NTPase"/>
</dbReference>
<reference evidence="5 6" key="1">
    <citation type="journal article" date="2023" name="Elife">
        <title>Identification of key yeast species and microbe-microbe interactions impacting larval growth of Drosophila in the wild.</title>
        <authorList>
            <person name="Mure A."/>
            <person name="Sugiura Y."/>
            <person name="Maeda R."/>
            <person name="Honda K."/>
            <person name="Sakurai N."/>
            <person name="Takahashi Y."/>
            <person name="Watada M."/>
            <person name="Katoh T."/>
            <person name="Gotoh A."/>
            <person name="Gotoh Y."/>
            <person name="Taniguchi I."/>
            <person name="Nakamura K."/>
            <person name="Hayashi T."/>
            <person name="Katayama T."/>
            <person name="Uemura T."/>
            <person name="Hattori Y."/>
        </authorList>
    </citation>
    <scope>NUCLEOTIDE SEQUENCE [LARGE SCALE GENOMIC DNA]</scope>
    <source>
        <strain evidence="5 6">PK-24</strain>
    </source>
</reference>
<dbReference type="GO" id="GO:0006886">
    <property type="term" value="P:intracellular protein transport"/>
    <property type="evidence" value="ECO:0007669"/>
    <property type="project" value="TreeGrafter"/>
</dbReference>
<dbReference type="SUPFAM" id="SSF52540">
    <property type="entry name" value="P-loop containing nucleoside triphosphate hydrolases"/>
    <property type="match status" value="1"/>
</dbReference>
<dbReference type="Gene3D" id="3.40.50.300">
    <property type="entry name" value="P-loop containing nucleotide triphosphate hydrolases"/>
    <property type="match status" value="1"/>
</dbReference>
<feature type="binding site" evidence="4">
    <location>
        <position position="31"/>
    </location>
    <ligand>
        <name>Mg(2+)</name>
        <dbReference type="ChEBI" id="CHEBI:18420"/>
    </ligand>
</feature>
<dbReference type="GO" id="GO:0003924">
    <property type="term" value="F:GTPase activity"/>
    <property type="evidence" value="ECO:0007669"/>
    <property type="project" value="InterPro"/>
</dbReference>
<keyword evidence="4" id="KW-0460">Magnesium</keyword>
<evidence type="ECO:0000313" key="6">
    <source>
        <dbReference type="Proteomes" id="UP001378960"/>
    </source>
</evidence>
<proteinExistence type="predicted"/>
<dbReference type="EMBL" id="BTGB01000009">
    <property type="protein sequence ID" value="GMM48730.1"/>
    <property type="molecule type" value="Genomic_DNA"/>
</dbReference>
<dbReference type="NCBIfam" id="TIGR00231">
    <property type="entry name" value="small_GTP"/>
    <property type="match status" value="1"/>
</dbReference>
<keyword evidence="1 3" id="KW-0547">Nucleotide-binding</keyword>
<dbReference type="GO" id="GO:0005794">
    <property type="term" value="C:Golgi apparatus"/>
    <property type="evidence" value="ECO:0007669"/>
    <property type="project" value="TreeGrafter"/>
</dbReference>
<dbReference type="AlphaFoldDB" id="A0AAV5RB23"/>
<name>A0AAV5RB23_PICKL</name>
<dbReference type="GO" id="GO:0043001">
    <property type="term" value="P:Golgi to plasma membrane protein transport"/>
    <property type="evidence" value="ECO:0007669"/>
    <property type="project" value="TreeGrafter"/>
</dbReference>
<feature type="binding site" evidence="3">
    <location>
        <begin position="134"/>
        <end position="137"/>
    </location>
    <ligand>
        <name>GTP</name>
        <dbReference type="ChEBI" id="CHEBI:37565"/>
    </ligand>
</feature>
<comment type="caution">
    <text evidence="5">The sequence shown here is derived from an EMBL/GenBank/DDBJ whole genome shotgun (WGS) entry which is preliminary data.</text>
</comment>
<keyword evidence="2 3" id="KW-0342">GTP-binding</keyword>
<dbReference type="InterPro" id="IPR006689">
    <property type="entry name" value="Small_GTPase_ARF/SAR"/>
</dbReference>
<dbReference type="PROSITE" id="PS51419">
    <property type="entry name" value="RAB"/>
    <property type="match status" value="1"/>
</dbReference>
<feature type="binding site" evidence="3">
    <location>
        <position position="78"/>
    </location>
    <ligand>
        <name>GTP</name>
        <dbReference type="ChEBI" id="CHEBI:37565"/>
    </ligand>
</feature>
<accession>A0AAV5RB23</accession>
<dbReference type="GO" id="GO:0034067">
    <property type="term" value="P:protein localization to Golgi apparatus"/>
    <property type="evidence" value="ECO:0007669"/>
    <property type="project" value="TreeGrafter"/>
</dbReference>
<dbReference type="GO" id="GO:0046872">
    <property type="term" value="F:metal ion binding"/>
    <property type="evidence" value="ECO:0007669"/>
    <property type="project" value="UniProtKB-KW"/>
</dbReference>
<feature type="binding site" evidence="4">
    <location>
        <position position="56"/>
    </location>
    <ligand>
        <name>Mg(2+)</name>
        <dbReference type="ChEBI" id="CHEBI:18420"/>
    </ligand>
</feature>
<evidence type="ECO:0000256" key="1">
    <source>
        <dbReference type="ARBA" id="ARBA00022741"/>
    </source>
</evidence>